<evidence type="ECO:0000313" key="3">
    <source>
        <dbReference type="EnsemblProtists" id="EKX39894"/>
    </source>
</evidence>
<feature type="region of interest" description="Disordered" evidence="1">
    <location>
        <begin position="53"/>
        <end position="92"/>
    </location>
</feature>
<evidence type="ECO:0000313" key="4">
    <source>
        <dbReference type="Proteomes" id="UP000011087"/>
    </source>
</evidence>
<sequence length="127" mass="13846">MHASKSTVEDPGSPCDSSGIKRDYRMEDTAELERHGRTATGITPHVYFLKQMNVLPGEETESRDSGKSIRRTDKDDGSREQGPSIGCIAGSDTARKAWTGEAAESEAVYGEAGDLKLKHLLHRVITT</sequence>
<protein>
    <submittedName>
        <fullName evidence="2 3">Uncharacterized protein</fullName>
    </submittedName>
</protein>
<feature type="region of interest" description="Disordered" evidence="1">
    <location>
        <begin position="1"/>
        <end position="40"/>
    </location>
</feature>
<keyword evidence="4" id="KW-1185">Reference proteome</keyword>
<organism evidence="2">
    <name type="scientific">Guillardia theta (strain CCMP2712)</name>
    <name type="common">Cryptophyte</name>
    <dbReference type="NCBI Taxonomy" id="905079"/>
    <lineage>
        <taxon>Eukaryota</taxon>
        <taxon>Cryptophyceae</taxon>
        <taxon>Pyrenomonadales</taxon>
        <taxon>Geminigeraceae</taxon>
        <taxon>Guillardia</taxon>
    </lineage>
</organism>
<reference evidence="3" key="3">
    <citation type="submission" date="2016-03" db="UniProtKB">
        <authorList>
            <consortium name="EnsemblProtists"/>
        </authorList>
    </citation>
    <scope>IDENTIFICATION</scope>
</reference>
<dbReference type="HOGENOM" id="CLU_1974769_0_0_1"/>
<dbReference type="PaxDb" id="55529-EKX39894"/>
<gene>
    <name evidence="2" type="ORF">GUITHDRAFT_113887</name>
</gene>
<dbReference type="KEGG" id="gtt:GUITHDRAFT_113887"/>
<dbReference type="RefSeq" id="XP_005826874.1">
    <property type="nucleotide sequence ID" value="XM_005826817.1"/>
</dbReference>
<dbReference type="EnsemblProtists" id="EKX39894">
    <property type="protein sequence ID" value="EKX39894"/>
    <property type="gene ID" value="GUITHDRAFT_113887"/>
</dbReference>
<feature type="compositionally biased region" description="Basic and acidic residues" evidence="1">
    <location>
        <begin position="60"/>
        <end position="79"/>
    </location>
</feature>
<feature type="compositionally biased region" description="Basic and acidic residues" evidence="1">
    <location>
        <begin position="19"/>
        <end position="36"/>
    </location>
</feature>
<proteinExistence type="predicted"/>
<accession>L1IVI4</accession>
<name>L1IVI4_GUITC</name>
<dbReference type="EMBL" id="JH993035">
    <property type="protein sequence ID" value="EKX39894.1"/>
    <property type="molecule type" value="Genomic_DNA"/>
</dbReference>
<dbReference type="Proteomes" id="UP000011087">
    <property type="component" value="Unassembled WGS sequence"/>
</dbReference>
<dbReference type="GeneID" id="17296646"/>
<evidence type="ECO:0000256" key="1">
    <source>
        <dbReference type="SAM" id="MobiDB-lite"/>
    </source>
</evidence>
<dbReference type="AlphaFoldDB" id="L1IVI4"/>
<reference evidence="2 4" key="1">
    <citation type="journal article" date="2012" name="Nature">
        <title>Algal genomes reveal evolutionary mosaicism and the fate of nucleomorphs.</title>
        <authorList>
            <consortium name="DOE Joint Genome Institute"/>
            <person name="Curtis B.A."/>
            <person name="Tanifuji G."/>
            <person name="Burki F."/>
            <person name="Gruber A."/>
            <person name="Irimia M."/>
            <person name="Maruyama S."/>
            <person name="Arias M.C."/>
            <person name="Ball S.G."/>
            <person name="Gile G.H."/>
            <person name="Hirakawa Y."/>
            <person name="Hopkins J.F."/>
            <person name="Kuo A."/>
            <person name="Rensing S.A."/>
            <person name="Schmutz J."/>
            <person name="Symeonidi A."/>
            <person name="Elias M."/>
            <person name="Eveleigh R.J."/>
            <person name="Herman E.K."/>
            <person name="Klute M.J."/>
            <person name="Nakayama T."/>
            <person name="Obornik M."/>
            <person name="Reyes-Prieto A."/>
            <person name="Armbrust E.V."/>
            <person name="Aves S.J."/>
            <person name="Beiko R.G."/>
            <person name="Coutinho P."/>
            <person name="Dacks J.B."/>
            <person name="Durnford D.G."/>
            <person name="Fast N.M."/>
            <person name="Green B.R."/>
            <person name="Grisdale C.J."/>
            <person name="Hempel F."/>
            <person name="Henrissat B."/>
            <person name="Hoppner M.P."/>
            <person name="Ishida K."/>
            <person name="Kim E."/>
            <person name="Koreny L."/>
            <person name="Kroth P.G."/>
            <person name="Liu Y."/>
            <person name="Malik S.B."/>
            <person name="Maier U.G."/>
            <person name="McRose D."/>
            <person name="Mock T."/>
            <person name="Neilson J.A."/>
            <person name="Onodera N.T."/>
            <person name="Poole A.M."/>
            <person name="Pritham E.J."/>
            <person name="Richards T.A."/>
            <person name="Rocap G."/>
            <person name="Roy S.W."/>
            <person name="Sarai C."/>
            <person name="Schaack S."/>
            <person name="Shirato S."/>
            <person name="Slamovits C.H."/>
            <person name="Spencer D.F."/>
            <person name="Suzuki S."/>
            <person name="Worden A.Z."/>
            <person name="Zauner S."/>
            <person name="Barry K."/>
            <person name="Bell C."/>
            <person name="Bharti A.K."/>
            <person name="Crow J.A."/>
            <person name="Grimwood J."/>
            <person name="Kramer R."/>
            <person name="Lindquist E."/>
            <person name="Lucas S."/>
            <person name="Salamov A."/>
            <person name="McFadden G.I."/>
            <person name="Lane C.E."/>
            <person name="Keeling P.J."/>
            <person name="Gray M.W."/>
            <person name="Grigoriev I.V."/>
            <person name="Archibald J.M."/>
        </authorList>
    </citation>
    <scope>NUCLEOTIDE SEQUENCE</scope>
    <source>
        <strain evidence="2 4">CCMP2712</strain>
    </source>
</reference>
<reference evidence="4" key="2">
    <citation type="submission" date="2012-11" db="EMBL/GenBank/DDBJ databases">
        <authorList>
            <person name="Kuo A."/>
            <person name="Curtis B.A."/>
            <person name="Tanifuji G."/>
            <person name="Burki F."/>
            <person name="Gruber A."/>
            <person name="Irimia M."/>
            <person name="Maruyama S."/>
            <person name="Arias M.C."/>
            <person name="Ball S.G."/>
            <person name="Gile G.H."/>
            <person name="Hirakawa Y."/>
            <person name="Hopkins J.F."/>
            <person name="Rensing S.A."/>
            <person name="Schmutz J."/>
            <person name="Symeonidi A."/>
            <person name="Elias M."/>
            <person name="Eveleigh R.J."/>
            <person name="Herman E.K."/>
            <person name="Klute M.J."/>
            <person name="Nakayama T."/>
            <person name="Obornik M."/>
            <person name="Reyes-Prieto A."/>
            <person name="Armbrust E.V."/>
            <person name="Aves S.J."/>
            <person name="Beiko R.G."/>
            <person name="Coutinho P."/>
            <person name="Dacks J.B."/>
            <person name="Durnford D.G."/>
            <person name="Fast N.M."/>
            <person name="Green B.R."/>
            <person name="Grisdale C."/>
            <person name="Hempe F."/>
            <person name="Henrissat B."/>
            <person name="Hoppner M.P."/>
            <person name="Ishida K.-I."/>
            <person name="Kim E."/>
            <person name="Koreny L."/>
            <person name="Kroth P.G."/>
            <person name="Liu Y."/>
            <person name="Malik S.-B."/>
            <person name="Maier U.G."/>
            <person name="McRose D."/>
            <person name="Mock T."/>
            <person name="Neilson J.A."/>
            <person name="Onodera N.T."/>
            <person name="Poole A.M."/>
            <person name="Pritham E.J."/>
            <person name="Richards T.A."/>
            <person name="Rocap G."/>
            <person name="Roy S.W."/>
            <person name="Sarai C."/>
            <person name="Schaack S."/>
            <person name="Shirato S."/>
            <person name="Slamovits C.H."/>
            <person name="Spencer D.F."/>
            <person name="Suzuki S."/>
            <person name="Worden A.Z."/>
            <person name="Zauner S."/>
            <person name="Barry K."/>
            <person name="Bell C."/>
            <person name="Bharti A.K."/>
            <person name="Crow J.A."/>
            <person name="Grimwood J."/>
            <person name="Kramer R."/>
            <person name="Lindquist E."/>
            <person name="Lucas S."/>
            <person name="Salamov A."/>
            <person name="McFadden G.I."/>
            <person name="Lane C.E."/>
            <person name="Keeling P.J."/>
            <person name="Gray M.W."/>
            <person name="Grigoriev I.V."/>
            <person name="Archibald J.M."/>
        </authorList>
    </citation>
    <scope>NUCLEOTIDE SEQUENCE</scope>
    <source>
        <strain evidence="4">CCMP2712</strain>
    </source>
</reference>
<evidence type="ECO:0000313" key="2">
    <source>
        <dbReference type="EMBL" id="EKX39894.1"/>
    </source>
</evidence>